<dbReference type="Proteomes" id="UP001153954">
    <property type="component" value="Unassembled WGS sequence"/>
</dbReference>
<accession>A0AAU9TR02</accession>
<dbReference type="EMBL" id="CAKOGL010000008">
    <property type="protein sequence ID" value="CAH2089144.1"/>
    <property type="molecule type" value="Genomic_DNA"/>
</dbReference>
<sequence length="311" mass="35974">MQRSPPPTSSQQLKFSSNPDLPESLRSNENSFVNLRKRKQNYGDNQDAMIEIVEKKIDEKLNSWKSELDKFIAITIKNSMQTIIEQEMEKISLSFNNIFKHVNERLDTIEQSLSFATDRQDSFDARLTEAEIKLKDNTGVSSQIGELQYKIDAMEQQARLYNVEIANLPERRDENLIAILEKIGSVIKHPIETSSIVSIHRVPHFDMKNSRPKNIIVRFTTKILRNNFITAARLAKELKSDQLSISGTVQNIFINEHLTVKNKQLFRMCREAAAKHKYKYVWIKNGTILVRQTDSSAIFAVRNEHDVKKIK</sequence>
<evidence type="ECO:0000313" key="3">
    <source>
        <dbReference type="EMBL" id="CAH2089144.1"/>
    </source>
</evidence>
<evidence type="ECO:0000259" key="2">
    <source>
        <dbReference type="Pfam" id="PF25298"/>
    </source>
</evidence>
<name>A0AAU9TR02_EUPED</name>
<feature type="domain" description="FP protein C-terminal" evidence="2">
    <location>
        <begin position="259"/>
        <end position="311"/>
    </location>
</feature>
<evidence type="ECO:0000256" key="1">
    <source>
        <dbReference type="SAM" id="MobiDB-lite"/>
    </source>
</evidence>
<feature type="compositionally biased region" description="Polar residues" evidence="1">
    <location>
        <begin position="9"/>
        <end position="26"/>
    </location>
</feature>
<comment type="caution">
    <text evidence="3">The sequence shown here is derived from an EMBL/GenBank/DDBJ whole genome shotgun (WGS) entry which is preliminary data.</text>
</comment>
<evidence type="ECO:0000313" key="4">
    <source>
        <dbReference type="Proteomes" id="UP001153954"/>
    </source>
</evidence>
<dbReference type="Pfam" id="PF25298">
    <property type="entry name" value="Baculo_FP_2nd"/>
    <property type="match status" value="1"/>
</dbReference>
<dbReference type="AlphaFoldDB" id="A0AAU9TR02"/>
<gene>
    <name evidence="3" type="ORF">EEDITHA_LOCUS5230</name>
</gene>
<dbReference type="InterPro" id="IPR057251">
    <property type="entry name" value="FP_C"/>
</dbReference>
<organism evidence="3 4">
    <name type="scientific">Euphydryas editha</name>
    <name type="common">Edith's checkerspot</name>
    <dbReference type="NCBI Taxonomy" id="104508"/>
    <lineage>
        <taxon>Eukaryota</taxon>
        <taxon>Metazoa</taxon>
        <taxon>Ecdysozoa</taxon>
        <taxon>Arthropoda</taxon>
        <taxon>Hexapoda</taxon>
        <taxon>Insecta</taxon>
        <taxon>Pterygota</taxon>
        <taxon>Neoptera</taxon>
        <taxon>Endopterygota</taxon>
        <taxon>Lepidoptera</taxon>
        <taxon>Glossata</taxon>
        <taxon>Ditrysia</taxon>
        <taxon>Papilionoidea</taxon>
        <taxon>Nymphalidae</taxon>
        <taxon>Nymphalinae</taxon>
        <taxon>Euphydryas</taxon>
    </lineage>
</organism>
<protein>
    <recommendedName>
        <fullName evidence="2">FP protein C-terminal domain-containing protein</fullName>
    </recommendedName>
</protein>
<keyword evidence="4" id="KW-1185">Reference proteome</keyword>
<proteinExistence type="predicted"/>
<reference evidence="3" key="1">
    <citation type="submission" date="2022-03" db="EMBL/GenBank/DDBJ databases">
        <authorList>
            <person name="Tunstrom K."/>
        </authorList>
    </citation>
    <scope>NUCLEOTIDE SEQUENCE</scope>
</reference>
<feature type="region of interest" description="Disordered" evidence="1">
    <location>
        <begin position="1"/>
        <end position="26"/>
    </location>
</feature>